<evidence type="ECO:0000256" key="2">
    <source>
        <dbReference type="ARBA" id="ARBA00022448"/>
    </source>
</evidence>
<dbReference type="InterPro" id="IPR035906">
    <property type="entry name" value="MetI-like_sf"/>
</dbReference>
<keyword evidence="3" id="KW-1003">Cell membrane</keyword>
<name>A0A7K2J0B7_9ACTN</name>
<evidence type="ECO:0000256" key="4">
    <source>
        <dbReference type="ARBA" id="ARBA00022692"/>
    </source>
</evidence>
<dbReference type="Gene3D" id="1.10.3720.10">
    <property type="entry name" value="MetI-like"/>
    <property type="match status" value="1"/>
</dbReference>
<dbReference type="GO" id="GO:0005886">
    <property type="term" value="C:plasma membrane"/>
    <property type="evidence" value="ECO:0007669"/>
    <property type="project" value="UniProtKB-SubCell"/>
</dbReference>
<keyword evidence="6 7" id="KW-0472">Membrane</keyword>
<feature type="region of interest" description="Disordered" evidence="8">
    <location>
        <begin position="1"/>
        <end position="26"/>
    </location>
</feature>
<evidence type="ECO:0000256" key="6">
    <source>
        <dbReference type="ARBA" id="ARBA00023136"/>
    </source>
</evidence>
<dbReference type="Proteomes" id="UP000467124">
    <property type="component" value="Unassembled WGS sequence"/>
</dbReference>
<dbReference type="PANTHER" id="PTHR43227:SF8">
    <property type="entry name" value="DIACETYLCHITOBIOSE UPTAKE SYSTEM PERMEASE PROTEIN DASB"/>
    <property type="match status" value="1"/>
</dbReference>
<feature type="transmembrane region" description="Helical" evidence="7">
    <location>
        <begin position="87"/>
        <end position="114"/>
    </location>
</feature>
<dbReference type="Proteomes" id="UP001585053">
    <property type="component" value="Unassembled WGS sequence"/>
</dbReference>
<dbReference type="EMBL" id="WWHY01000001">
    <property type="protein sequence ID" value="MYR35633.1"/>
    <property type="molecule type" value="Genomic_DNA"/>
</dbReference>
<comment type="caution">
    <text evidence="11">The sequence shown here is derived from an EMBL/GenBank/DDBJ whole genome shotgun (WGS) entry which is preliminary data.</text>
</comment>
<keyword evidence="13" id="KW-1185">Reference proteome</keyword>
<dbReference type="SUPFAM" id="SSF161098">
    <property type="entry name" value="MetI-like"/>
    <property type="match status" value="1"/>
</dbReference>
<feature type="transmembrane region" description="Helical" evidence="7">
    <location>
        <begin position="126"/>
        <end position="146"/>
    </location>
</feature>
<feature type="transmembrane region" description="Helical" evidence="7">
    <location>
        <begin position="234"/>
        <end position="254"/>
    </location>
</feature>
<dbReference type="PANTHER" id="PTHR43227">
    <property type="entry name" value="BLL4140 PROTEIN"/>
    <property type="match status" value="1"/>
</dbReference>
<keyword evidence="4 7" id="KW-0812">Transmembrane</keyword>
<evidence type="ECO:0000313" key="12">
    <source>
        <dbReference type="Proteomes" id="UP000467124"/>
    </source>
</evidence>
<feature type="domain" description="ABC transmembrane type-1" evidence="9">
    <location>
        <begin position="88"/>
        <end position="302"/>
    </location>
</feature>
<dbReference type="GO" id="GO:0055085">
    <property type="term" value="P:transmembrane transport"/>
    <property type="evidence" value="ECO:0007669"/>
    <property type="project" value="InterPro"/>
</dbReference>
<evidence type="ECO:0000256" key="5">
    <source>
        <dbReference type="ARBA" id="ARBA00022989"/>
    </source>
</evidence>
<feature type="transmembrane region" description="Helical" evidence="7">
    <location>
        <begin position="175"/>
        <end position="197"/>
    </location>
</feature>
<feature type="transmembrane region" description="Helical" evidence="7">
    <location>
        <begin position="281"/>
        <end position="305"/>
    </location>
</feature>
<feature type="transmembrane region" description="Helical" evidence="7">
    <location>
        <begin position="31"/>
        <end position="51"/>
    </location>
</feature>
<gene>
    <name evidence="11" type="ORF">GTW20_26060</name>
    <name evidence="10" type="ORF">VSQ78_04475</name>
</gene>
<evidence type="ECO:0000256" key="7">
    <source>
        <dbReference type="RuleBase" id="RU363032"/>
    </source>
</evidence>
<sequence length="310" mass="33339">MAGSALLRRGREETGRRPGGRGRGGRSRWRAWLYLLPALVVYLGFAVYSGLNTLLFSFLHWDGFQTPAWAGPDNYARVLTDPLLSGAILNALVLIVFFSLIPIAVGLLLTGLLLGRVRRGMTFYRTVFFLPQVLPLVAVGTTWRWLYADDGMINQALEAVGAGFLTRAWLGDHDLALFALGLIGTWCMSGLCMVLFLSGAQRIDPSLNEAAAIDGAGPVRRFMNVTLPGLRREIGIAAVITTIAALAGFDLVFVTTNGGPAGQTNVPALLVYRLAFNEGSIGAASALAVVLTLLVIVLVGAIRLLTREER</sequence>
<evidence type="ECO:0000259" key="9">
    <source>
        <dbReference type="PROSITE" id="PS50928"/>
    </source>
</evidence>
<evidence type="ECO:0000313" key="10">
    <source>
        <dbReference type="EMBL" id="MFB8766948.1"/>
    </source>
</evidence>
<keyword evidence="5 7" id="KW-1133">Transmembrane helix</keyword>
<reference evidence="10 13" key="2">
    <citation type="submission" date="2024-01" db="EMBL/GenBank/DDBJ databases">
        <title>Genome mining of biosynthetic gene clusters to explore secondary metabolites of Streptomyces sp.</title>
        <authorList>
            <person name="Baig A."/>
            <person name="Ajitkumar Shintre N."/>
            <person name="Kumar H."/>
            <person name="Anbarasu A."/>
            <person name="Ramaiah S."/>
        </authorList>
    </citation>
    <scope>NUCLEOTIDE SEQUENCE [LARGE SCALE GENOMIC DNA]</scope>
    <source>
        <strain evidence="10 13">A01</strain>
    </source>
</reference>
<dbReference type="PROSITE" id="PS50928">
    <property type="entry name" value="ABC_TM1"/>
    <property type="match status" value="1"/>
</dbReference>
<dbReference type="AlphaFoldDB" id="A0A7K2J0B7"/>
<evidence type="ECO:0000256" key="8">
    <source>
        <dbReference type="SAM" id="MobiDB-lite"/>
    </source>
</evidence>
<dbReference type="EMBL" id="JAYMRS010000001">
    <property type="protein sequence ID" value="MFB8766948.1"/>
    <property type="molecule type" value="Genomic_DNA"/>
</dbReference>
<dbReference type="CDD" id="cd06261">
    <property type="entry name" value="TM_PBP2"/>
    <property type="match status" value="1"/>
</dbReference>
<comment type="similarity">
    <text evidence="7">Belongs to the binding-protein-dependent transport system permease family.</text>
</comment>
<proteinExistence type="inferred from homology"/>
<comment type="subcellular location">
    <subcellularLocation>
        <location evidence="1 7">Cell membrane</location>
        <topology evidence="1 7">Multi-pass membrane protein</topology>
    </subcellularLocation>
</comment>
<dbReference type="InterPro" id="IPR050809">
    <property type="entry name" value="UgpAE/MalFG_permease"/>
</dbReference>
<evidence type="ECO:0000256" key="1">
    <source>
        <dbReference type="ARBA" id="ARBA00004651"/>
    </source>
</evidence>
<protein>
    <submittedName>
        <fullName evidence="11">ABC transporter permease subunit</fullName>
    </submittedName>
    <submittedName>
        <fullName evidence="10">Sugar ABC transporter permease</fullName>
    </submittedName>
</protein>
<organism evidence="11 12">
    <name type="scientific">Nocardiopsis alba</name>
    <dbReference type="NCBI Taxonomy" id="53437"/>
    <lineage>
        <taxon>Bacteria</taxon>
        <taxon>Bacillati</taxon>
        <taxon>Actinomycetota</taxon>
        <taxon>Actinomycetes</taxon>
        <taxon>Streptosporangiales</taxon>
        <taxon>Nocardiopsidaceae</taxon>
        <taxon>Nocardiopsis</taxon>
    </lineage>
</organism>
<keyword evidence="2 7" id="KW-0813">Transport</keyword>
<dbReference type="InterPro" id="IPR000515">
    <property type="entry name" value="MetI-like"/>
</dbReference>
<evidence type="ECO:0000256" key="3">
    <source>
        <dbReference type="ARBA" id="ARBA00022475"/>
    </source>
</evidence>
<evidence type="ECO:0000313" key="13">
    <source>
        <dbReference type="Proteomes" id="UP001585053"/>
    </source>
</evidence>
<dbReference type="Pfam" id="PF00528">
    <property type="entry name" value="BPD_transp_1"/>
    <property type="match status" value="1"/>
</dbReference>
<reference evidence="11 12" key="1">
    <citation type="journal article" date="2019" name="Nat. Commun.">
        <title>The antimicrobial potential of Streptomyces from insect microbiomes.</title>
        <authorList>
            <person name="Chevrette M.G."/>
            <person name="Carlson C.M."/>
            <person name="Ortega H.E."/>
            <person name="Thomas C."/>
            <person name="Ananiev G.E."/>
            <person name="Barns K.J."/>
            <person name="Book A.J."/>
            <person name="Cagnazzo J."/>
            <person name="Carlos C."/>
            <person name="Flanigan W."/>
            <person name="Grubbs K.J."/>
            <person name="Horn H.A."/>
            <person name="Hoffmann F.M."/>
            <person name="Klassen J.L."/>
            <person name="Knack J.J."/>
            <person name="Lewin G.R."/>
            <person name="McDonald B.R."/>
            <person name="Muller L."/>
            <person name="Melo W.G.P."/>
            <person name="Pinto-Tomas A.A."/>
            <person name="Schmitz A."/>
            <person name="Wendt-Pienkowski E."/>
            <person name="Wildman S."/>
            <person name="Zhao M."/>
            <person name="Zhang F."/>
            <person name="Bugni T.S."/>
            <person name="Andes D.R."/>
            <person name="Pupo M.T."/>
            <person name="Currie C.R."/>
        </authorList>
    </citation>
    <scope>NUCLEOTIDE SEQUENCE [LARGE SCALE GENOMIC DNA]</scope>
    <source>
        <strain evidence="11 12">SID5840</strain>
    </source>
</reference>
<dbReference type="RefSeq" id="WP_014911189.1">
    <property type="nucleotide sequence ID" value="NZ_JAYMRS010000001.1"/>
</dbReference>
<evidence type="ECO:0000313" key="11">
    <source>
        <dbReference type="EMBL" id="MYR35633.1"/>
    </source>
</evidence>
<accession>A0A7K2J0B7</accession>
<dbReference type="OMA" id="LVFYPWA"/>